<dbReference type="InterPro" id="IPR000150">
    <property type="entry name" value="Cof"/>
</dbReference>
<dbReference type="NCBIfam" id="TIGR01484">
    <property type="entry name" value="HAD-SF-IIB"/>
    <property type="match status" value="1"/>
</dbReference>
<dbReference type="SFLD" id="SFLDG01144">
    <property type="entry name" value="C2.B.4:_PGP_Like"/>
    <property type="match status" value="1"/>
</dbReference>
<dbReference type="Gene3D" id="3.30.1240.10">
    <property type="match status" value="1"/>
</dbReference>
<dbReference type="AlphaFoldDB" id="A0A0B7I9F6"/>
<accession>A0A0B7I9F6</accession>
<dbReference type="PROSITE" id="PS01229">
    <property type="entry name" value="COF_2"/>
    <property type="match status" value="1"/>
</dbReference>
<sequence length="262" mass="29913">MMIKLIVSDIDGTLVNKFKEIPPLFWEVFKLIQQKDIRFCAASGRQIQSLEQLFAPIQQQIAFASDNGALVKYQDKVLHENSIEKTLLKPILETCESIEGIAVALCGKRKAYVKTENIRLYEEIYLHYPAIEHVTDFNMVDDDILKVTVCDEKGSQQNSYPKLKIYECDFKVVISGDMWLDITAKEVNKGVAVSILQKMWGILPEETLVFGDQMNDVEMMAQAKFSYAMKNAHEEVKKIASFITDYDNNDSGVPWKILELIS</sequence>
<dbReference type="PANTHER" id="PTHR10000">
    <property type="entry name" value="PHOSPHOSERINE PHOSPHATASE"/>
    <property type="match status" value="1"/>
</dbReference>
<keyword evidence="2" id="KW-1185">Reference proteome</keyword>
<dbReference type="PROSITE" id="PS01228">
    <property type="entry name" value="COF_1"/>
    <property type="match status" value="1"/>
</dbReference>
<evidence type="ECO:0000313" key="2">
    <source>
        <dbReference type="Proteomes" id="UP000045051"/>
    </source>
</evidence>
<protein>
    <submittedName>
        <fullName evidence="1">Phosphatase ybjI</fullName>
        <ecNumber evidence="1">3.1.3.23</ecNumber>
    </submittedName>
</protein>
<reference evidence="1 2" key="1">
    <citation type="submission" date="2015-01" db="EMBL/GenBank/DDBJ databases">
        <authorList>
            <person name="Xiang T."/>
            <person name="Song Y."/>
            <person name="Huang L."/>
            <person name="Wang B."/>
            <person name="Wu P."/>
        </authorList>
    </citation>
    <scope>NUCLEOTIDE SEQUENCE [LARGE SCALE GENOMIC DNA]</scope>
    <source>
        <strain evidence="1 2">CcD38</strain>
    </source>
</reference>
<dbReference type="Gene3D" id="3.40.50.1000">
    <property type="entry name" value="HAD superfamily/HAD-like"/>
    <property type="match status" value="1"/>
</dbReference>
<dbReference type="GO" id="GO:0050308">
    <property type="term" value="F:sugar-phosphatase activity"/>
    <property type="evidence" value="ECO:0007669"/>
    <property type="project" value="UniProtKB-EC"/>
</dbReference>
<dbReference type="InterPro" id="IPR036412">
    <property type="entry name" value="HAD-like_sf"/>
</dbReference>
<dbReference type="PANTHER" id="PTHR10000:SF8">
    <property type="entry name" value="HAD SUPERFAMILY HYDROLASE-LIKE, TYPE 3"/>
    <property type="match status" value="1"/>
</dbReference>
<name>A0A0B7I9F6_9FLAO</name>
<proteinExistence type="predicted"/>
<dbReference type="Pfam" id="PF08282">
    <property type="entry name" value="Hydrolase_3"/>
    <property type="match status" value="1"/>
</dbReference>
<dbReference type="SFLD" id="SFLDG01140">
    <property type="entry name" value="C2.B:_Phosphomannomutase_and_P"/>
    <property type="match status" value="1"/>
</dbReference>
<dbReference type="GO" id="GO:0000287">
    <property type="term" value="F:magnesium ion binding"/>
    <property type="evidence" value="ECO:0007669"/>
    <property type="project" value="TreeGrafter"/>
</dbReference>
<dbReference type="SFLD" id="SFLDS00003">
    <property type="entry name" value="Haloacid_Dehalogenase"/>
    <property type="match status" value="1"/>
</dbReference>
<dbReference type="NCBIfam" id="TIGR00099">
    <property type="entry name" value="Cof-subfamily"/>
    <property type="match status" value="1"/>
</dbReference>
<dbReference type="InterPro" id="IPR023214">
    <property type="entry name" value="HAD_sf"/>
</dbReference>
<organism evidence="1 2">
    <name type="scientific">Capnocytophaga canis</name>
    <dbReference type="NCBI Taxonomy" id="1848903"/>
    <lineage>
        <taxon>Bacteria</taxon>
        <taxon>Pseudomonadati</taxon>
        <taxon>Bacteroidota</taxon>
        <taxon>Flavobacteriia</taxon>
        <taxon>Flavobacteriales</taxon>
        <taxon>Flavobacteriaceae</taxon>
        <taxon>Capnocytophaga</taxon>
    </lineage>
</organism>
<gene>
    <name evidence="1" type="ORF">CCAND38_610006</name>
</gene>
<dbReference type="GO" id="GO:0005829">
    <property type="term" value="C:cytosol"/>
    <property type="evidence" value="ECO:0007669"/>
    <property type="project" value="TreeGrafter"/>
</dbReference>
<dbReference type="EMBL" id="CDOI01000175">
    <property type="protein sequence ID" value="CEN48591.1"/>
    <property type="molecule type" value="Genomic_DNA"/>
</dbReference>
<dbReference type="InterPro" id="IPR006379">
    <property type="entry name" value="HAD-SF_hydro_IIB"/>
</dbReference>
<keyword evidence="1" id="KW-0378">Hydrolase</keyword>
<evidence type="ECO:0000313" key="1">
    <source>
        <dbReference type="EMBL" id="CEN48591.1"/>
    </source>
</evidence>
<dbReference type="SUPFAM" id="SSF56784">
    <property type="entry name" value="HAD-like"/>
    <property type="match status" value="1"/>
</dbReference>
<dbReference type="Proteomes" id="UP000045051">
    <property type="component" value="Unassembled WGS sequence"/>
</dbReference>
<dbReference type="EC" id="3.1.3.23" evidence="1"/>